<feature type="compositionally biased region" description="Basic and acidic residues" evidence="1">
    <location>
        <begin position="214"/>
        <end position="228"/>
    </location>
</feature>
<organism evidence="3 4">
    <name type="scientific">Halogranum amylolyticum</name>
    <dbReference type="NCBI Taxonomy" id="660520"/>
    <lineage>
        <taxon>Archaea</taxon>
        <taxon>Methanobacteriati</taxon>
        <taxon>Methanobacteriota</taxon>
        <taxon>Stenosarchaea group</taxon>
        <taxon>Halobacteria</taxon>
        <taxon>Halobacteriales</taxon>
        <taxon>Haloferacaceae</taxon>
    </lineage>
</organism>
<keyword evidence="2" id="KW-1133">Transmembrane helix</keyword>
<sequence length="288" mass="30371">MAGLSLSILPISALVAQSKPERERRQLHRTQAHQFVLILAGWIVCAFGLHTADAISLGLAPSGTELLNSYGSVTKLGLGVVVGVMLVLIKTSVVILGFFVLVAEYWIAHLLVAFWPLFCAFRGSPIKSLQSFGDIGISTFGTLLLLKVFQSGVLRFLYELEWTLGSGDQLVASVVATSVGLGIALVGAPILFMKKVIPSGMMILGGSLKQKPEEAADRVRNRATDSAKEYAASARSRVTSTDRSPASDASSGTNSRPSSSGSSAGSTNTSSGGFETLADKFSTDNDNE</sequence>
<evidence type="ECO:0000256" key="1">
    <source>
        <dbReference type="SAM" id="MobiDB-lite"/>
    </source>
</evidence>
<evidence type="ECO:0000313" key="3">
    <source>
        <dbReference type="EMBL" id="SEP30959.1"/>
    </source>
</evidence>
<keyword evidence="4" id="KW-1185">Reference proteome</keyword>
<accession>A0A1H8WTL0</accession>
<feature type="transmembrane region" description="Helical" evidence="2">
    <location>
        <begin position="135"/>
        <end position="158"/>
    </location>
</feature>
<dbReference type="InterPro" id="IPR045782">
    <property type="entry name" value="TrbL_3"/>
</dbReference>
<protein>
    <submittedName>
        <fullName evidence="3">Uncharacterized protein</fullName>
    </submittedName>
</protein>
<feature type="transmembrane region" description="Helical" evidence="2">
    <location>
        <begin position="34"/>
        <end position="55"/>
    </location>
</feature>
<dbReference type="Proteomes" id="UP000199126">
    <property type="component" value="Unassembled WGS sequence"/>
</dbReference>
<proteinExistence type="predicted"/>
<dbReference type="EMBL" id="FODV01000042">
    <property type="protein sequence ID" value="SEP30959.1"/>
    <property type="molecule type" value="Genomic_DNA"/>
</dbReference>
<feature type="compositionally biased region" description="Low complexity" evidence="1">
    <location>
        <begin position="249"/>
        <end position="273"/>
    </location>
</feature>
<evidence type="ECO:0000256" key="2">
    <source>
        <dbReference type="SAM" id="Phobius"/>
    </source>
</evidence>
<name>A0A1H8WTL0_9EURY</name>
<feature type="transmembrane region" description="Helical" evidence="2">
    <location>
        <begin position="170"/>
        <end position="192"/>
    </location>
</feature>
<keyword evidence="2" id="KW-0472">Membrane</keyword>
<feature type="compositionally biased region" description="Polar residues" evidence="1">
    <location>
        <begin position="236"/>
        <end position="248"/>
    </location>
</feature>
<gene>
    <name evidence="3" type="ORF">SAMN04487948_14210</name>
</gene>
<keyword evidence="2" id="KW-0812">Transmembrane</keyword>
<feature type="transmembrane region" description="Helical" evidence="2">
    <location>
        <begin position="76"/>
        <end position="99"/>
    </location>
</feature>
<feature type="region of interest" description="Disordered" evidence="1">
    <location>
        <begin position="214"/>
        <end position="288"/>
    </location>
</feature>
<dbReference type="Pfam" id="PF19590">
    <property type="entry name" value="TrbL_3"/>
    <property type="match status" value="1"/>
</dbReference>
<dbReference type="AlphaFoldDB" id="A0A1H8WTL0"/>
<evidence type="ECO:0000313" key="4">
    <source>
        <dbReference type="Proteomes" id="UP000199126"/>
    </source>
</evidence>
<reference evidence="4" key="1">
    <citation type="submission" date="2016-10" db="EMBL/GenBank/DDBJ databases">
        <authorList>
            <person name="Varghese N."/>
            <person name="Submissions S."/>
        </authorList>
    </citation>
    <scope>NUCLEOTIDE SEQUENCE [LARGE SCALE GENOMIC DNA]</scope>
    <source>
        <strain evidence="4">CGMCC 1.10121</strain>
    </source>
</reference>
<feature type="compositionally biased region" description="Basic and acidic residues" evidence="1">
    <location>
        <begin position="277"/>
        <end position="288"/>
    </location>
</feature>